<dbReference type="InterPro" id="IPR004367">
    <property type="entry name" value="Cyclin_C-dom"/>
</dbReference>
<evidence type="ECO:0000259" key="9">
    <source>
        <dbReference type="SMART" id="SM01332"/>
    </source>
</evidence>
<name>A0A812BYG7_ACAPH</name>
<dbReference type="Pfam" id="PF02984">
    <property type="entry name" value="Cyclin_C"/>
    <property type="match status" value="1"/>
</dbReference>
<feature type="compositionally biased region" description="Polar residues" evidence="7">
    <location>
        <begin position="1"/>
        <end position="13"/>
    </location>
</feature>
<feature type="domain" description="Cyclin C-terminal" evidence="9">
    <location>
        <begin position="333"/>
        <end position="452"/>
    </location>
</feature>
<protein>
    <submittedName>
        <fullName evidence="10">CCNA</fullName>
    </submittedName>
</protein>
<proteinExistence type="inferred from homology"/>
<evidence type="ECO:0000256" key="5">
    <source>
        <dbReference type="ARBA" id="ARBA00023306"/>
    </source>
</evidence>
<dbReference type="GO" id="GO:0044772">
    <property type="term" value="P:mitotic cell cycle phase transition"/>
    <property type="evidence" value="ECO:0007669"/>
    <property type="project" value="InterPro"/>
</dbReference>
<dbReference type="Proteomes" id="UP000597762">
    <property type="component" value="Unassembled WGS sequence"/>
</dbReference>
<keyword evidence="2" id="KW-0132">Cell division</keyword>
<dbReference type="CDD" id="cd20504">
    <property type="entry name" value="CYCLIN_CCNA_rpt1"/>
    <property type="match status" value="1"/>
</dbReference>
<reference evidence="10" key="1">
    <citation type="submission" date="2021-01" db="EMBL/GenBank/DDBJ databases">
        <authorList>
            <person name="Li R."/>
            <person name="Bekaert M."/>
        </authorList>
    </citation>
    <scope>NUCLEOTIDE SEQUENCE</scope>
    <source>
        <strain evidence="10">Farmed</strain>
    </source>
</reference>
<keyword evidence="4 6" id="KW-0195">Cyclin</keyword>
<evidence type="ECO:0000256" key="7">
    <source>
        <dbReference type="SAM" id="MobiDB-lite"/>
    </source>
</evidence>
<dbReference type="PIRSF" id="PIRSF001771">
    <property type="entry name" value="Cyclin_A_B_D_E"/>
    <property type="match status" value="1"/>
</dbReference>
<feature type="region of interest" description="Disordered" evidence="7">
    <location>
        <begin position="1"/>
        <end position="20"/>
    </location>
</feature>
<dbReference type="InterPro" id="IPR048258">
    <property type="entry name" value="Cyclins_cyclin-box"/>
</dbReference>
<feature type="compositionally biased region" description="Polar residues" evidence="7">
    <location>
        <begin position="84"/>
        <end position="94"/>
    </location>
</feature>
<dbReference type="SMART" id="SM00385">
    <property type="entry name" value="CYCLIN"/>
    <property type="match status" value="2"/>
</dbReference>
<evidence type="ECO:0000256" key="1">
    <source>
        <dbReference type="ARBA" id="ARBA00006955"/>
    </source>
</evidence>
<dbReference type="InterPro" id="IPR032447">
    <property type="entry name" value="Cyclin-A_N"/>
</dbReference>
<evidence type="ECO:0000256" key="3">
    <source>
        <dbReference type="ARBA" id="ARBA00022776"/>
    </source>
</evidence>
<keyword evidence="11" id="KW-1185">Reference proteome</keyword>
<dbReference type="AlphaFoldDB" id="A0A812BYG7"/>
<evidence type="ECO:0000256" key="6">
    <source>
        <dbReference type="RuleBase" id="RU000383"/>
    </source>
</evidence>
<dbReference type="SMART" id="SM01332">
    <property type="entry name" value="Cyclin_C"/>
    <property type="match status" value="1"/>
</dbReference>
<dbReference type="InterPro" id="IPR013763">
    <property type="entry name" value="Cyclin-like_dom"/>
</dbReference>
<dbReference type="GO" id="GO:0016538">
    <property type="term" value="F:cyclin-dependent protein serine/threonine kinase regulator activity"/>
    <property type="evidence" value="ECO:0007669"/>
    <property type="project" value="InterPro"/>
</dbReference>
<dbReference type="InterPro" id="IPR039361">
    <property type="entry name" value="Cyclin"/>
</dbReference>
<dbReference type="Pfam" id="PF16500">
    <property type="entry name" value="Cyclin_N2"/>
    <property type="match status" value="1"/>
</dbReference>
<evidence type="ECO:0000256" key="4">
    <source>
        <dbReference type="ARBA" id="ARBA00023127"/>
    </source>
</evidence>
<dbReference type="InterPro" id="IPR036915">
    <property type="entry name" value="Cyclin-like_sf"/>
</dbReference>
<dbReference type="GO" id="GO:0051301">
    <property type="term" value="P:cell division"/>
    <property type="evidence" value="ECO:0007669"/>
    <property type="project" value="UniProtKB-KW"/>
</dbReference>
<comment type="caution">
    <text evidence="10">The sequence shown here is derived from an EMBL/GenBank/DDBJ whole genome shotgun (WGS) entry which is preliminary data.</text>
</comment>
<feature type="domain" description="Cyclin-like" evidence="8">
    <location>
        <begin position="240"/>
        <end position="324"/>
    </location>
</feature>
<dbReference type="SUPFAM" id="SSF47954">
    <property type="entry name" value="Cyclin-like"/>
    <property type="match status" value="2"/>
</dbReference>
<keyword evidence="3" id="KW-0498">Mitosis</keyword>
<organism evidence="10 11">
    <name type="scientific">Acanthosepion pharaonis</name>
    <name type="common">Pharaoh cuttlefish</name>
    <name type="synonym">Sepia pharaonis</name>
    <dbReference type="NCBI Taxonomy" id="158019"/>
    <lineage>
        <taxon>Eukaryota</taxon>
        <taxon>Metazoa</taxon>
        <taxon>Spiralia</taxon>
        <taxon>Lophotrochozoa</taxon>
        <taxon>Mollusca</taxon>
        <taxon>Cephalopoda</taxon>
        <taxon>Coleoidea</taxon>
        <taxon>Decapodiformes</taxon>
        <taxon>Sepiida</taxon>
        <taxon>Sepiina</taxon>
        <taxon>Sepiidae</taxon>
        <taxon>Acanthosepion</taxon>
    </lineage>
</organism>
<comment type="similarity">
    <text evidence="1">Belongs to the cyclin family. Cyclin AB subfamily.</text>
</comment>
<dbReference type="EMBL" id="CAHIKZ030000954">
    <property type="protein sequence ID" value="CAE1246600.1"/>
    <property type="molecule type" value="Genomic_DNA"/>
</dbReference>
<accession>A0A812BYG7</accession>
<dbReference type="InterPro" id="IPR046965">
    <property type="entry name" value="Cyclin_A/B-like"/>
</dbReference>
<dbReference type="FunFam" id="1.10.472.10:FF:000001">
    <property type="entry name" value="G2/mitotic-specific cyclin"/>
    <property type="match status" value="1"/>
</dbReference>
<sequence length="461" mass="52980">MYNNAKPMQQRGQGLTERAPLLNDENSSLGVGIPRVYRNTKSREVLGELPRPTSMDIDSNKLNVLSDVTSHIQQQRKRPLRNSKLGNSCSQDENLGHNQQKYKLTTNRIPCKPSFTVHVDSDENTNSKPEEPKLIGAACKDLHVEERLDLHDAVTALPKQPFDRIREPFIIEDAESPMILDTSIATLDQSREEKEQDEIDIYKEDLFNYHRQAEEKYLPKPHYMHKQTDITYGMRSILVDWLVEVAEEYKLFRQTLFLSVNYIDRFLSTMAVNRGKLQLLGTACTFIASKFEEIEAPDLGEFVYITDDTYTRSQVLKMEQMILKVLSFNVAVPTTNTFLEHYLHEANLNHPHHKYLSMFLIELTLLDANPYLQFLPSIIAAAAFYLAAKTLDLKDPWPSAVENLSGYSVVDFLCCAKLLCETHKNAKTHPQQAIYQKYQQTKYHIASSLHPLADVKSLRFQ</sequence>
<dbReference type="PANTHER" id="PTHR10177">
    <property type="entry name" value="CYCLINS"/>
    <property type="match status" value="1"/>
</dbReference>
<evidence type="ECO:0000259" key="8">
    <source>
        <dbReference type="SMART" id="SM00385"/>
    </source>
</evidence>
<keyword evidence="5" id="KW-0131">Cell cycle</keyword>
<evidence type="ECO:0000256" key="2">
    <source>
        <dbReference type="ARBA" id="ARBA00022618"/>
    </source>
</evidence>
<gene>
    <name evidence="10" type="ORF">SPHA_25236</name>
</gene>
<evidence type="ECO:0000313" key="11">
    <source>
        <dbReference type="Proteomes" id="UP000597762"/>
    </source>
</evidence>
<feature type="domain" description="Cyclin-like" evidence="8">
    <location>
        <begin position="337"/>
        <end position="421"/>
    </location>
</feature>
<feature type="region of interest" description="Disordered" evidence="7">
    <location>
        <begin position="72"/>
        <end position="94"/>
    </location>
</feature>
<dbReference type="InterPro" id="IPR006671">
    <property type="entry name" value="Cyclin_N"/>
</dbReference>
<dbReference type="Pfam" id="PF00134">
    <property type="entry name" value="Cyclin_N"/>
    <property type="match status" value="1"/>
</dbReference>
<dbReference type="PROSITE" id="PS00292">
    <property type="entry name" value="CYCLINS"/>
    <property type="match status" value="1"/>
</dbReference>
<dbReference type="OrthoDB" id="5590282at2759"/>
<evidence type="ECO:0000313" key="10">
    <source>
        <dbReference type="EMBL" id="CAE1246600.1"/>
    </source>
</evidence>
<dbReference type="Gene3D" id="1.10.472.10">
    <property type="entry name" value="Cyclin-like"/>
    <property type="match status" value="2"/>
</dbReference>